<sequence length="22" mass="2599">MFIRNQVSMLHKAQHTGMWLAV</sequence>
<dbReference type="EMBL" id="KN423373">
    <property type="protein sequence ID" value="KHG22955.1"/>
    <property type="molecule type" value="Genomic_DNA"/>
</dbReference>
<accession>A0A0B0PDE2</accession>
<organism evidence="1 2">
    <name type="scientific">Gossypium arboreum</name>
    <name type="common">Tree cotton</name>
    <name type="synonym">Gossypium nanking</name>
    <dbReference type="NCBI Taxonomy" id="29729"/>
    <lineage>
        <taxon>Eukaryota</taxon>
        <taxon>Viridiplantae</taxon>
        <taxon>Streptophyta</taxon>
        <taxon>Embryophyta</taxon>
        <taxon>Tracheophyta</taxon>
        <taxon>Spermatophyta</taxon>
        <taxon>Magnoliopsida</taxon>
        <taxon>eudicotyledons</taxon>
        <taxon>Gunneridae</taxon>
        <taxon>Pentapetalae</taxon>
        <taxon>rosids</taxon>
        <taxon>malvids</taxon>
        <taxon>Malvales</taxon>
        <taxon>Malvaceae</taxon>
        <taxon>Malvoideae</taxon>
        <taxon>Gossypium</taxon>
    </lineage>
</organism>
<keyword evidence="2" id="KW-1185">Reference proteome</keyword>
<reference evidence="2" key="1">
    <citation type="submission" date="2014-09" db="EMBL/GenBank/DDBJ databases">
        <authorList>
            <person name="Mudge J."/>
            <person name="Ramaraj T."/>
            <person name="Lindquist I.E."/>
            <person name="Bharti A.K."/>
            <person name="Sundararajan A."/>
            <person name="Cameron C.T."/>
            <person name="Woodward J.E."/>
            <person name="May G.D."/>
            <person name="Brubaker C."/>
            <person name="Broadhvest J."/>
            <person name="Wilkins T.A."/>
        </authorList>
    </citation>
    <scope>NUCLEOTIDE SEQUENCE</scope>
    <source>
        <strain evidence="2">cv. AKA8401</strain>
    </source>
</reference>
<gene>
    <name evidence="1" type="ORF">F383_10270</name>
</gene>
<evidence type="ECO:0000313" key="2">
    <source>
        <dbReference type="Proteomes" id="UP000032142"/>
    </source>
</evidence>
<protein>
    <submittedName>
        <fullName evidence="1">Uncharacterized protein</fullName>
    </submittedName>
</protein>
<name>A0A0B0PDE2_GOSAR</name>
<dbReference type="AlphaFoldDB" id="A0A0B0PDE2"/>
<evidence type="ECO:0000313" key="1">
    <source>
        <dbReference type="EMBL" id="KHG22955.1"/>
    </source>
</evidence>
<dbReference type="Proteomes" id="UP000032142">
    <property type="component" value="Unassembled WGS sequence"/>
</dbReference>
<proteinExistence type="predicted"/>